<reference evidence="10 11" key="1">
    <citation type="submission" date="2018-07" db="EMBL/GenBank/DDBJ databases">
        <title>Marsedoiliclastica nanhaica gen. nov. sp. nov., a novel marine hydrocarbonoclastic bacterium isolated from an in-situ enriched hydrocarbon-degrading consortium in deep-sea sediment.</title>
        <authorList>
            <person name="Dong C."/>
            <person name="Ma T."/>
            <person name="Liu R."/>
            <person name="Shao Z."/>
        </authorList>
    </citation>
    <scope>NUCLEOTIDE SEQUENCE [LARGE SCALE GENOMIC DNA]</scope>
    <source>
        <strain evidence="11">soil36-7</strain>
    </source>
</reference>
<sequence length="192" mass="21175">MRINDEDLLAFINGRRSTAKVVAPAPGRAELEAMLRCAMRAPDHAMLRPWRYIVLEGRALTQLGEAWAAAVAKDQPSSEPKAIEKARGLPLRAPMVVVAVTKVVDHPKVPAIEQQMSTASGVAYFLLALQARGFGGFWRTGAMAYHPRIRQFFELSPNESITGFIYVGTPKPAKEAPPSAELADHLQYWRPD</sequence>
<feature type="binding site" description="in other chain" evidence="8">
    <location>
        <begin position="15"/>
        <end position="17"/>
    </location>
    <ligand>
        <name>FMN</name>
        <dbReference type="ChEBI" id="CHEBI:58210"/>
        <note>ligand shared between dimeric partners</note>
    </ligand>
</feature>
<dbReference type="GO" id="GO:0016491">
    <property type="term" value="F:oxidoreductase activity"/>
    <property type="evidence" value="ECO:0007669"/>
    <property type="project" value="UniProtKB-UniRule"/>
</dbReference>
<protein>
    <recommendedName>
        <fullName evidence="7">Putative NAD(P)H nitroreductase</fullName>
        <ecNumber evidence="7">1.-.-.-</ecNumber>
    </recommendedName>
</protein>
<dbReference type="AlphaFoldDB" id="A0A4P7XHX1"/>
<dbReference type="SUPFAM" id="SSF55469">
    <property type="entry name" value="FMN-dependent nitroreductase-like"/>
    <property type="match status" value="1"/>
</dbReference>
<comment type="similarity">
    <text evidence="1 7">Belongs to the nitroreductase family.</text>
</comment>
<dbReference type="Gene3D" id="3.40.109.10">
    <property type="entry name" value="NADH Oxidase"/>
    <property type="match status" value="1"/>
</dbReference>
<evidence type="ECO:0000256" key="7">
    <source>
        <dbReference type="PIRNR" id="PIRNR000232"/>
    </source>
</evidence>
<dbReference type="Proteomes" id="UP000298049">
    <property type="component" value="Chromosome"/>
</dbReference>
<evidence type="ECO:0000313" key="10">
    <source>
        <dbReference type="EMBL" id="QCF25852.1"/>
    </source>
</evidence>
<evidence type="ECO:0000313" key="11">
    <source>
        <dbReference type="Proteomes" id="UP000298049"/>
    </source>
</evidence>
<keyword evidence="6 7" id="KW-0520">NAD</keyword>
<dbReference type="PANTHER" id="PTHR43821">
    <property type="entry name" value="NAD(P)H NITROREDUCTASE YDJA-RELATED"/>
    <property type="match status" value="1"/>
</dbReference>
<dbReference type="CDD" id="cd02135">
    <property type="entry name" value="YdjA-like"/>
    <property type="match status" value="1"/>
</dbReference>
<dbReference type="RefSeq" id="WP_136548564.1">
    <property type="nucleotide sequence ID" value="NZ_CP031093.1"/>
</dbReference>
<dbReference type="PIRSF" id="PIRSF000232">
    <property type="entry name" value="YdjA"/>
    <property type="match status" value="1"/>
</dbReference>
<dbReference type="EMBL" id="CP031093">
    <property type="protein sequence ID" value="QCF25852.1"/>
    <property type="molecule type" value="Genomic_DNA"/>
</dbReference>
<evidence type="ECO:0000256" key="3">
    <source>
        <dbReference type="ARBA" id="ARBA00022643"/>
    </source>
</evidence>
<evidence type="ECO:0000259" key="9">
    <source>
        <dbReference type="Pfam" id="PF00881"/>
    </source>
</evidence>
<keyword evidence="11" id="KW-1185">Reference proteome</keyword>
<keyword evidence="3 7" id="KW-0288">FMN</keyword>
<comment type="cofactor">
    <cofactor evidence="8">
        <name>FMN</name>
        <dbReference type="ChEBI" id="CHEBI:58210"/>
    </cofactor>
    <text evidence="8">Binds 1 FMN per subunit.</text>
</comment>
<dbReference type="InterPro" id="IPR029479">
    <property type="entry name" value="Nitroreductase"/>
</dbReference>
<keyword evidence="4 7" id="KW-0521">NADP</keyword>
<feature type="binding site" evidence="8">
    <location>
        <position position="44"/>
    </location>
    <ligand>
        <name>FMN</name>
        <dbReference type="ChEBI" id="CHEBI:58210"/>
        <note>ligand shared between dimeric partners</note>
    </ligand>
</feature>
<keyword evidence="5 7" id="KW-0560">Oxidoreductase</keyword>
<dbReference type="KEGG" id="hmi:soil367_07930"/>
<evidence type="ECO:0000256" key="5">
    <source>
        <dbReference type="ARBA" id="ARBA00023002"/>
    </source>
</evidence>
<dbReference type="PANTHER" id="PTHR43821:SF1">
    <property type="entry name" value="NAD(P)H NITROREDUCTASE YDJA-RELATED"/>
    <property type="match status" value="1"/>
</dbReference>
<name>A0A4P7XHX1_9ALTE</name>
<dbReference type="InterPro" id="IPR052530">
    <property type="entry name" value="NAD(P)H_nitroreductase"/>
</dbReference>
<dbReference type="EC" id="1.-.-.-" evidence="7"/>
<dbReference type="Pfam" id="PF00881">
    <property type="entry name" value="Nitroreductase"/>
    <property type="match status" value="1"/>
</dbReference>
<accession>A0A4P7XHX1</accession>
<gene>
    <name evidence="10" type="ORF">soil367_07930</name>
</gene>
<keyword evidence="2 7" id="KW-0285">Flavoprotein</keyword>
<evidence type="ECO:0000256" key="2">
    <source>
        <dbReference type="ARBA" id="ARBA00022630"/>
    </source>
</evidence>
<evidence type="ECO:0000256" key="6">
    <source>
        <dbReference type="ARBA" id="ARBA00023027"/>
    </source>
</evidence>
<evidence type="ECO:0000256" key="8">
    <source>
        <dbReference type="PIRSR" id="PIRSR000232-1"/>
    </source>
</evidence>
<organism evidence="10 11">
    <name type="scientific">Hydrocarboniclastica marina</name>
    <dbReference type="NCBI Taxonomy" id="2259620"/>
    <lineage>
        <taxon>Bacteria</taxon>
        <taxon>Pseudomonadati</taxon>
        <taxon>Pseudomonadota</taxon>
        <taxon>Gammaproteobacteria</taxon>
        <taxon>Alteromonadales</taxon>
        <taxon>Alteromonadaceae</taxon>
        <taxon>Hydrocarboniclastica</taxon>
    </lineage>
</organism>
<feature type="binding site" description="in other chain" evidence="8">
    <location>
        <begin position="138"/>
        <end position="140"/>
    </location>
    <ligand>
        <name>FMN</name>
        <dbReference type="ChEBI" id="CHEBI:58210"/>
        <note>ligand shared between dimeric partners</note>
    </ligand>
</feature>
<dbReference type="OrthoDB" id="9804207at2"/>
<feature type="domain" description="Nitroreductase" evidence="9">
    <location>
        <begin position="12"/>
        <end position="168"/>
    </location>
</feature>
<evidence type="ECO:0000256" key="1">
    <source>
        <dbReference type="ARBA" id="ARBA00007118"/>
    </source>
</evidence>
<proteinExistence type="inferred from homology"/>
<feature type="binding site" evidence="8">
    <location>
        <position position="40"/>
    </location>
    <ligand>
        <name>FMN</name>
        <dbReference type="ChEBI" id="CHEBI:58210"/>
        <note>ligand shared between dimeric partners</note>
    </ligand>
</feature>
<dbReference type="InterPro" id="IPR000415">
    <property type="entry name" value="Nitroreductase-like"/>
</dbReference>
<evidence type="ECO:0000256" key="4">
    <source>
        <dbReference type="ARBA" id="ARBA00022857"/>
    </source>
</evidence>
<dbReference type="InterPro" id="IPR026021">
    <property type="entry name" value="YdjA-like"/>
</dbReference>